<dbReference type="PROSITE" id="PS51257">
    <property type="entry name" value="PROKAR_LIPOPROTEIN"/>
    <property type="match status" value="1"/>
</dbReference>
<proteinExistence type="predicted"/>
<protein>
    <recommendedName>
        <fullName evidence="4">Lipoprotein</fullName>
    </recommendedName>
</protein>
<name>A0ABP8H6J8_9SPHI</name>
<gene>
    <name evidence="2" type="ORF">GCM10023149_42380</name>
</gene>
<evidence type="ECO:0008006" key="4">
    <source>
        <dbReference type="Google" id="ProtNLM"/>
    </source>
</evidence>
<organism evidence="2 3">
    <name type="scientific">Mucilaginibacter gynuensis</name>
    <dbReference type="NCBI Taxonomy" id="1302236"/>
    <lineage>
        <taxon>Bacteria</taxon>
        <taxon>Pseudomonadati</taxon>
        <taxon>Bacteroidota</taxon>
        <taxon>Sphingobacteriia</taxon>
        <taxon>Sphingobacteriales</taxon>
        <taxon>Sphingobacteriaceae</taxon>
        <taxon>Mucilaginibacter</taxon>
    </lineage>
</organism>
<accession>A0ABP8H6J8</accession>
<evidence type="ECO:0000256" key="1">
    <source>
        <dbReference type="SAM" id="SignalP"/>
    </source>
</evidence>
<keyword evidence="1" id="KW-0732">Signal</keyword>
<feature type="signal peptide" evidence="1">
    <location>
        <begin position="1"/>
        <end position="20"/>
    </location>
</feature>
<reference evidence="3" key="1">
    <citation type="journal article" date="2019" name="Int. J. Syst. Evol. Microbiol.">
        <title>The Global Catalogue of Microorganisms (GCM) 10K type strain sequencing project: providing services to taxonomists for standard genome sequencing and annotation.</title>
        <authorList>
            <consortium name="The Broad Institute Genomics Platform"/>
            <consortium name="The Broad Institute Genome Sequencing Center for Infectious Disease"/>
            <person name="Wu L."/>
            <person name="Ma J."/>
        </authorList>
    </citation>
    <scope>NUCLEOTIDE SEQUENCE [LARGE SCALE GENOMIC DNA]</scope>
    <source>
        <strain evidence="3">JCM 17705</strain>
    </source>
</reference>
<dbReference type="EMBL" id="BAABFT010000015">
    <property type="protein sequence ID" value="GAA4334822.1"/>
    <property type="molecule type" value="Genomic_DNA"/>
</dbReference>
<dbReference type="Proteomes" id="UP001500582">
    <property type="component" value="Unassembled WGS sequence"/>
</dbReference>
<sequence>MRISYFLVMSLIVLSLSACENIGKKPKSGRDTSLTILTYGLPGPRDLRNAEEITANRWGISYKSVAGCIVSQSLRDSVKEHNSDVYERIEKKFGKNWRSKFETNVNSELIIVNRITTFLNKENTNIKKRLELEKESNGLHYTIRPMKNDTIYEALATGWGEINGKSEYVMYYKYAVNIKTSSVKMVSDTVRRLY</sequence>
<evidence type="ECO:0000313" key="2">
    <source>
        <dbReference type="EMBL" id="GAA4334822.1"/>
    </source>
</evidence>
<comment type="caution">
    <text evidence="2">The sequence shown here is derived from an EMBL/GenBank/DDBJ whole genome shotgun (WGS) entry which is preliminary data.</text>
</comment>
<evidence type="ECO:0000313" key="3">
    <source>
        <dbReference type="Proteomes" id="UP001500582"/>
    </source>
</evidence>
<keyword evidence="3" id="KW-1185">Reference proteome</keyword>
<feature type="chain" id="PRO_5046421242" description="Lipoprotein" evidence="1">
    <location>
        <begin position="21"/>
        <end position="194"/>
    </location>
</feature>
<dbReference type="RefSeq" id="WP_345213182.1">
    <property type="nucleotide sequence ID" value="NZ_BAABFT010000015.1"/>
</dbReference>